<dbReference type="SUPFAM" id="SSF46689">
    <property type="entry name" value="Homeodomain-like"/>
    <property type="match status" value="1"/>
</dbReference>
<dbReference type="PROSITE" id="PS00356">
    <property type="entry name" value="HTH_LACI_1"/>
    <property type="match status" value="1"/>
</dbReference>
<dbReference type="InterPro" id="IPR036271">
    <property type="entry name" value="Tet_transcr_reg_TetR-rel_C_sf"/>
</dbReference>
<evidence type="ECO:0000313" key="2">
    <source>
        <dbReference type="Proteomes" id="UP000050523"/>
    </source>
</evidence>
<name>A0AA40P480_9PSED</name>
<gene>
    <name evidence="1" type="ORF">ALO43_01842</name>
</gene>
<sequence>MQLSSAQCAARHLHELKTYLMELPAADDKFLKALAVALVDHSNGTLKDIAQAAGVSKATLNRFCGTRANLVEMLLNHASVLMNQMVADADLKHAPPLEAFQRLVDNHLMHREMLVFLVFQWRPDSLDESCGGRRWLPYSDALDAFFLRGQREGLFRIDISATVLSEMFAALLSGMVDAERRGRLARAGMGALLIQFFLQGAAAVR</sequence>
<dbReference type="Gene3D" id="1.10.357.10">
    <property type="entry name" value="Tetracycline Repressor, domain 2"/>
    <property type="match status" value="1"/>
</dbReference>
<evidence type="ECO:0000313" key="1">
    <source>
        <dbReference type="EMBL" id="KPZ00417.1"/>
    </source>
</evidence>
<dbReference type="AlphaFoldDB" id="A0AA40P480"/>
<dbReference type="InterPro" id="IPR009057">
    <property type="entry name" value="Homeodomain-like_sf"/>
</dbReference>
<dbReference type="SUPFAM" id="SSF48498">
    <property type="entry name" value="Tetracyclin repressor-like, C-terminal domain"/>
    <property type="match status" value="1"/>
</dbReference>
<dbReference type="FunFam" id="1.10.357.10:FF:000022">
    <property type="entry name" value="Transcriptional regulator NfxB"/>
    <property type="match status" value="1"/>
</dbReference>
<accession>A0AA40P480</accession>
<comment type="caution">
    <text evidence="1">The sequence shown here is derived from an EMBL/GenBank/DDBJ whole genome shotgun (WGS) entry which is preliminary data.</text>
</comment>
<reference evidence="1 2" key="1">
    <citation type="submission" date="2015-09" db="EMBL/GenBank/DDBJ databases">
        <title>Genome announcement of multiple Pseudomonas syringae strains.</title>
        <authorList>
            <person name="Thakur S."/>
            <person name="Wang P.W."/>
            <person name="Gong Y."/>
            <person name="Weir B.S."/>
            <person name="Guttman D.S."/>
        </authorList>
    </citation>
    <scope>NUCLEOTIDE SEQUENCE [LARGE SCALE GENOMIC DNA]</scope>
    <source>
        <strain evidence="1 2">ICMP9151</strain>
    </source>
</reference>
<proteinExistence type="predicted"/>
<dbReference type="Proteomes" id="UP000050523">
    <property type="component" value="Unassembled WGS sequence"/>
</dbReference>
<protein>
    <submittedName>
        <fullName evidence="1">Transcriptional regulatory protein NfxB</fullName>
    </submittedName>
</protein>
<organism evidence="1 2">
    <name type="scientific">Pseudomonas tremae</name>
    <dbReference type="NCBI Taxonomy" id="200454"/>
    <lineage>
        <taxon>Bacteria</taxon>
        <taxon>Pseudomonadati</taxon>
        <taxon>Pseudomonadota</taxon>
        <taxon>Gammaproteobacteria</taxon>
        <taxon>Pseudomonadales</taxon>
        <taxon>Pseudomonadaceae</taxon>
        <taxon>Pseudomonas</taxon>
    </lineage>
</organism>
<dbReference type="EMBL" id="LJRO01000200">
    <property type="protein sequence ID" value="KPZ00417.1"/>
    <property type="molecule type" value="Genomic_DNA"/>
</dbReference>